<dbReference type="GO" id="GO:0003700">
    <property type="term" value="F:DNA-binding transcription factor activity"/>
    <property type="evidence" value="ECO:0007669"/>
    <property type="project" value="InterPro"/>
</dbReference>
<dbReference type="Pfam" id="PF00126">
    <property type="entry name" value="HTH_1"/>
    <property type="match status" value="1"/>
</dbReference>
<dbReference type="EMBL" id="FMXM01000015">
    <property type="protein sequence ID" value="SDA91281.1"/>
    <property type="molecule type" value="Genomic_DNA"/>
</dbReference>
<name>A0A1G5Z8X9_9HYPH</name>
<dbReference type="PROSITE" id="PS50931">
    <property type="entry name" value="HTH_LYSR"/>
    <property type="match status" value="1"/>
</dbReference>
<evidence type="ECO:0000256" key="4">
    <source>
        <dbReference type="ARBA" id="ARBA00023163"/>
    </source>
</evidence>
<keyword evidence="3 6" id="KW-0238">DNA-binding</keyword>
<dbReference type="SUPFAM" id="SSF46785">
    <property type="entry name" value="Winged helix' DNA-binding domain"/>
    <property type="match status" value="1"/>
</dbReference>
<accession>A0A1G5Z8X9</accession>
<dbReference type="OrthoDB" id="5297263at2"/>
<dbReference type="Proteomes" id="UP000198588">
    <property type="component" value="Unassembled WGS sequence"/>
</dbReference>
<dbReference type="Pfam" id="PF03466">
    <property type="entry name" value="LysR_substrate"/>
    <property type="match status" value="1"/>
</dbReference>
<dbReference type="Gene3D" id="3.40.190.290">
    <property type="match status" value="1"/>
</dbReference>
<dbReference type="PANTHER" id="PTHR30419">
    <property type="entry name" value="HTH-TYPE TRANSCRIPTIONAL REGULATOR YBHD"/>
    <property type="match status" value="1"/>
</dbReference>
<dbReference type="FunFam" id="1.10.10.10:FF:000001">
    <property type="entry name" value="LysR family transcriptional regulator"/>
    <property type="match status" value="1"/>
</dbReference>
<gene>
    <name evidence="6" type="ORF">SAMN02927914_04486</name>
</gene>
<sequence length="310" mass="33779">MDSGPRYFIEVAKQGSFRAASDRLNVAASAISRQVKLLEEEFGAEFFQRSVKGIELTAAGEAFLSYAKGIEAERNRLRQSLDDLNNLKRGHVRISSIDGVVAGPLSDIIANFRGRHPGITFDLRAMGTDAVIEDIRMGNADIGIAFHSPARDGVHVAHRVQDPLYAIVGKSHELAVRDEITIAELLELPLALPDTTFGIRKLVDGWCVTQKLHLNVVLETNSIEALRGYARSGAGVTLLPFLSSRRDVETGMVKAIRLDVPELRSSSVEVCVHADRLLPIAAEAFLKSLVALLVGEPLDSADADVDTQYQ</sequence>
<evidence type="ECO:0000256" key="1">
    <source>
        <dbReference type="ARBA" id="ARBA00009437"/>
    </source>
</evidence>
<dbReference type="GO" id="GO:0005829">
    <property type="term" value="C:cytosol"/>
    <property type="evidence" value="ECO:0007669"/>
    <property type="project" value="TreeGrafter"/>
</dbReference>
<keyword evidence="4" id="KW-0804">Transcription</keyword>
<reference evidence="6 7" key="1">
    <citation type="submission" date="2016-10" db="EMBL/GenBank/DDBJ databases">
        <authorList>
            <person name="de Groot N.N."/>
        </authorList>
    </citation>
    <scope>NUCLEOTIDE SEQUENCE [LARGE SCALE GENOMIC DNA]</scope>
    <source>
        <strain evidence="6 7">CGMCC 1.12097</strain>
    </source>
</reference>
<dbReference type="InterPro" id="IPR036390">
    <property type="entry name" value="WH_DNA-bd_sf"/>
</dbReference>
<dbReference type="RefSeq" id="WP_091582312.1">
    <property type="nucleotide sequence ID" value="NZ_FMXM01000015.1"/>
</dbReference>
<evidence type="ECO:0000313" key="6">
    <source>
        <dbReference type="EMBL" id="SDA91281.1"/>
    </source>
</evidence>
<dbReference type="GO" id="GO:0003677">
    <property type="term" value="F:DNA binding"/>
    <property type="evidence" value="ECO:0007669"/>
    <property type="project" value="UniProtKB-KW"/>
</dbReference>
<comment type="similarity">
    <text evidence="1">Belongs to the LysR transcriptional regulatory family.</text>
</comment>
<evidence type="ECO:0000313" key="7">
    <source>
        <dbReference type="Proteomes" id="UP000198588"/>
    </source>
</evidence>
<organism evidence="6 7">
    <name type="scientific">Mesorhizobium qingshengii</name>
    <dbReference type="NCBI Taxonomy" id="1165689"/>
    <lineage>
        <taxon>Bacteria</taxon>
        <taxon>Pseudomonadati</taxon>
        <taxon>Pseudomonadota</taxon>
        <taxon>Alphaproteobacteria</taxon>
        <taxon>Hyphomicrobiales</taxon>
        <taxon>Phyllobacteriaceae</taxon>
        <taxon>Mesorhizobium</taxon>
    </lineage>
</organism>
<proteinExistence type="inferred from homology"/>
<evidence type="ECO:0000256" key="2">
    <source>
        <dbReference type="ARBA" id="ARBA00023015"/>
    </source>
</evidence>
<protein>
    <submittedName>
        <fullName evidence="6">DNA-binding transcriptional regulator, LysR family</fullName>
    </submittedName>
</protein>
<evidence type="ECO:0000256" key="3">
    <source>
        <dbReference type="ARBA" id="ARBA00023125"/>
    </source>
</evidence>
<dbReference type="PANTHER" id="PTHR30419:SF8">
    <property type="entry name" value="NITROGEN ASSIMILATION TRANSCRIPTIONAL ACTIVATOR-RELATED"/>
    <property type="match status" value="1"/>
</dbReference>
<dbReference type="AlphaFoldDB" id="A0A1G5Z8X9"/>
<keyword evidence="2" id="KW-0805">Transcription regulation</keyword>
<dbReference type="InterPro" id="IPR005119">
    <property type="entry name" value="LysR_subst-bd"/>
</dbReference>
<dbReference type="InterPro" id="IPR036388">
    <property type="entry name" value="WH-like_DNA-bd_sf"/>
</dbReference>
<evidence type="ECO:0000259" key="5">
    <source>
        <dbReference type="PROSITE" id="PS50931"/>
    </source>
</evidence>
<dbReference type="STRING" id="1165689.SAMN02927914_04486"/>
<dbReference type="InterPro" id="IPR000847">
    <property type="entry name" value="LysR_HTH_N"/>
</dbReference>
<dbReference type="SUPFAM" id="SSF53850">
    <property type="entry name" value="Periplasmic binding protein-like II"/>
    <property type="match status" value="1"/>
</dbReference>
<dbReference type="InterPro" id="IPR050950">
    <property type="entry name" value="HTH-type_LysR_regulators"/>
</dbReference>
<dbReference type="Gene3D" id="1.10.10.10">
    <property type="entry name" value="Winged helix-like DNA-binding domain superfamily/Winged helix DNA-binding domain"/>
    <property type="match status" value="1"/>
</dbReference>
<feature type="domain" description="HTH lysR-type" evidence="5">
    <location>
        <begin position="1"/>
        <end position="57"/>
    </location>
</feature>